<dbReference type="RefSeq" id="WP_143980385.1">
    <property type="nucleotide sequence ID" value="NZ_CP041695.1"/>
</dbReference>
<dbReference type="Proteomes" id="UP000317039">
    <property type="component" value="Chromosome"/>
</dbReference>
<proteinExistence type="predicted"/>
<evidence type="ECO:0000313" key="1">
    <source>
        <dbReference type="EMBL" id="QDP78879.1"/>
    </source>
</evidence>
<protein>
    <submittedName>
        <fullName evidence="1">Uncharacterized protein</fullName>
    </submittedName>
</protein>
<name>A0A516NJ24_9NOCA</name>
<accession>A0A516NJ24</accession>
<evidence type="ECO:0000313" key="2">
    <source>
        <dbReference type="Proteomes" id="UP000317039"/>
    </source>
</evidence>
<dbReference type="KEGG" id="nod:FOH10_09145"/>
<organism evidence="1 2">
    <name type="scientific">Nocardia otitidiscaviarum</name>
    <dbReference type="NCBI Taxonomy" id="1823"/>
    <lineage>
        <taxon>Bacteria</taxon>
        <taxon>Bacillati</taxon>
        <taxon>Actinomycetota</taxon>
        <taxon>Actinomycetes</taxon>
        <taxon>Mycobacteriales</taxon>
        <taxon>Nocardiaceae</taxon>
        <taxon>Nocardia</taxon>
    </lineage>
</organism>
<dbReference type="GeneID" id="80332561"/>
<dbReference type="AlphaFoldDB" id="A0A516NJ24"/>
<reference evidence="1 2" key="1">
    <citation type="submission" date="2019-07" db="EMBL/GenBank/DDBJ databases">
        <title>Complete Genome Sequence and Methylome Analysis of Nocardia otitidis-caviarum NEB252.</title>
        <authorList>
            <person name="Fomenkov A."/>
            <person name="Anton B.P."/>
            <person name="Vincze T."/>
            <person name="Roberts R.J."/>
        </authorList>
    </citation>
    <scope>NUCLEOTIDE SEQUENCE [LARGE SCALE GENOMIC DNA]</scope>
    <source>
        <strain evidence="1 2">NEB252</strain>
    </source>
</reference>
<dbReference type="EMBL" id="CP041695">
    <property type="protein sequence ID" value="QDP78879.1"/>
    <property type="molecule type" value="Genomic_DNA"/>
</dbReference>
<sequence>MMSNFMISVSATGLRKVEYCPADVWEASSGSRYDIPAMVSVVFEGSDVRMSLDIADADALMSALAVALVEHAVAQRNSGSGPKAVA</sequence>
<gene>
    <name evidence="1" type="ORF">FOH10_09145</name>
</gene>